<protein>
    <submittedName>
        <fullName evidence="14">Cell division protein FtsI</fullName>
    </submittedName>
</protein>
<dbReference type="GO" id="GO:0008360">
    <property type="term" value="P:regulation of cell shape"/>
    <property type="evidence" value="ECO:0007669"/>
    <property type="project" value="UniProtKB-KW"/>
</dbReference>
<reference evidence="15" key="2">
    <citation type="submission" date="2015-03" db="EMBL/GenBank/DDBJ databases">
        <title>Genome sequence of Paenibacillus beijingensis strain DSM 24997T.</title>
        <authorList>
            <person name="Kwak Y."/>
            <person name="Shin J.-H."/>
        </authorList>
    </citation>
    <scope>NUCLEOTIDE SEQUENCE [LARGE SCALE GENOMIC DNA]</scope>
    <source>
        <strain evidence="15">DSM 24997</strain>
    </source>
</reference>
<keyword evidence="14" id="KW-0131">Cell cycle</keyword>
<evidence type="ECO:0000256" key="3">
    <source>
        <dbReference type="ARBA" id="ARBA00007171"/>
    </source>
</evidence>
<keyword evidence="10" id="KW-0961">Cell wall biogenesis/degradation</keyword>
<evidence type="ECO:0000259" key="12">
    <source>
        <dbReference type="Pfam" id="PF00905"/>
    </source>
</evidence>
<dbReference type="InterPro" id="IPR012338">
    <property type="entry name" value="Beta-lactam/transpept-like"/>
</dbReference>
<dbReference type="Pfam" id="PF00905">
    <property type="entry name" value="Transpeptidase"/>
    <property type="match status" value="1"/>
</dbReference>
<dbReference type="GO" id="GO:0009252">
    <property type="term" value="P:peptidoglycan biosynthetic process"/>
    <property type="evidence" value="ECO:0007669"/>
    <property type="project" value="UniProtKB-KW"/>
</dbReference>
<evidence type="ECO:0000256" key="1">
    <source>
        <dbReference type="ARBA" id="ARBA00004167"/>
    </source>
</evidence>
<evidence type="ECO:0000259" key="13">
    <source>
        <dbReference type="Pfam" id="PF03717"/>
    </source>
</evidence>
<comment type="subcellular location">
    <subcellularLocation>
        <location evidence="2">Cell membrane</location>
    </subcellularLocation>
    <subcellularLocation>
        <location evidence="1">Membrane</location>
        <topology evidence="1">Single-pass membrane protein</topology>
    </subcellularLocation>
</comment>
<evidence type="ECO:0000256" key="4">
    <source>
        <dbReference type="ARBA" id="ARBA00022475"/>
    </source>
</evidence>
<dbReference type="Gene3D" id="3.90.1310.10">
    <property type="entry name" value="Penicillin-binding protein 2a (Domain 2)"/>
    <property type="match status" value="1"/>
</dbReference>
<dbReference type="SUPFAM" id="SSF56519">
    <property type="entry name" value="Penicillin binding protein dimerisation domain"/>
    <property type="match status" value="1"/>
</dbReference>
<evidence type="ECO:0000256" key="5">
    <source>
        <dbReference type="ARBA" id="ARBA00022692"/>
    </source>
</evidence>
<dbReference type="PANTHER" id="PTHR30627:SF2">
    <property type="entry name" value="PEPTIDOGLYCAN D,D-TRANSPEPTIDASE MRDA"/>
    <property type="match status" value="1"/>
</dbReference>
<feature type="domain" description="Penicillin-binding protein dimerisation" evidence="13">
    <location>
        <begin position="54"/>
        <end position="243"/>
    </location>
</feature>
<keyword evidence="4" id="KW-1003">Cell membrane</keyword>
<dbReference type="GO" id="GO:0071972">
    <property type="term" value="F:peptidoglycan L,D-transpeptidase activity"/>
    <property type="evidence" value="ECO:0007669"/>
    <property type="project" value="TreeGrafter"/>
</dbReference>
<organism evidence="14 15">
    <name type="scientific">Paenibacillus beijingensis</name>
    <dbReference type="NCBI Taxonomy" id="1126833"/>
    <lineage>
        <taxon>Bacteria</taxon>
        <taxon>Bacillati</taxon>
        <taxon>Bacillota</taxon>
        <taxon>Bacilli</taxon>
        <taxon>Bacillales</taxon>
        <taxon>Paenibacillaceae</taxon>
        <taxon>Paenibacillus</taxon>
    </lineage>
</organism>
<keyword evidence="14" id="KW-0132">Cell division</keyword>
<dbReference type="Pfam" id="PF03717">
    <property type="entry name" value="PBP_dimer"/>
    <property type="match status" value="1"/>
</dbReference>
<dbReference type="HOGENOM" id="CLU_009289_1_1_9"/>
<dbReference type="GO" id="GO:0071555">
    <property type="term" value="P:cell wall organization"/>
    <property type="evidence" value="ECO:0007669"/>
    <property type="project" value="UniProtKB-KW"/>
</dbReference>
<dbReference type="AlphaFoldDB" id="A0A0D5NRK3"/>
<dbReference type="SUPFAM" id="SSF56601">
    <property type="entry name" value="beta-lactamase/transpeptidase-like"/>
    <property type="match status" value="1"/>
</dbReference>
<evidence type="ECO:0000256" key="8">
    <source>
        <dbReference type="ARBA" id="ARBA00022989"/>
    </source>
</evidence>
<dbReference type="PATRIC" id="fig|1126833.4.peg.5109"/>
<evidence type="ECO:0000256" key="7">
    <source>
        <dbReference type="ARBA" id="ARBA00022984"/>
    </source>
</evidence>
<dbReference type="InterPro" id="IPR036138">
    <property type="entry name" value="PBP_dimer_sf"/>
</dbReference>
<gene>
    <name evidence="14" type="ORF">VN24_23230</name>
</gene>
<dbReference type="PANTHER" id="PTHR30627">
    <property type="entry name" value="PEPTIDOGLYCAN D,D-TRANSPEPTIDASE"/>
    <property type="match status" value="1"/>
</dbReference>
<dbReference type="Proteomes" id="UP000032633">
    <property type="component" value="Chromosome"/>
</dbReference>
<dbReference type="InterPro" id="IPR001460">
    <property type="entry name" value="PCN-bd_Tpept"/>
</dbReference>
<evidence type="ECO:0000256" key="2">
    <source>
        <dbReference type="ARBA" id="ARBA00004236"/>
    </source>
</evidence>
<dbReference type="Gene3D" id="3.40.710.10">
    <property type="entry name" value="DD-peptidase/beta-lactamase superfamily"/>
    <property type="match status" value="1"/>
</dbReference>
<keyword evidence="15" id="KW-1185">Reference proteome</keyword>
<evidence type="ECO:0000313" key="14">
    <source>
        <dbReference type="EMBL" id="AJY77964.1"/>
    </source>
</evidence>
<evidence type="ECO:0000256" key="9">
    <source>
        <dbReference type="ARBA" id="ARBA00023136"/>
    </source>
</evidence>
<keyword evidence="6" id="KW-0133">Cell shape</keyword>
<name>A0A0D5NRK3_9BACL</name>
<feature type="transmembrane region" description="Helical" evidence="11">
    <location>
        <begin position="7"/>
        <end position="31"/>
    </location>
</feature>
<dbReference type="GO" id="GO:0008658">
    <property type="term" value="F:penicillin binding"/>
    <property type="evidence" value="ECO:0007669"/>
    <property type="project" value="InterPro"/>
</dbReference>
<reference evidence="14 15" key="1">
    <citation type="journal article" date="2015" name="J. Biotechnol.">
        <title>Complete genome sequence of Paenibacillus beijingensis 7188(T) (=DSM 24997(T)), a novel rhizobacterium from jujube garden soil.</title>
        <authorList>
            <person name="Kwak Y."/>
            <person name="Shin J.H."/>
        </authorList>
    </citation>
    <scope>NUCLEOTIDE SEQUENCE [LARGE SCALE GENOMIC DNA]</scope>
    <source>
        <strain evidence="14 15">DSM 24997</strain>
    </source>
</reference>
<proteinExistence type="inferred from homology"/>
<dbReference type="GO" id="GO:0005886">
    <property type="term" value="C:plasma membrane"/>
    <property type="evidence" value="ECO:0007669"/>
    <property type="project" value="UniProtKB-SubCell"/>
</dbReference>
<dbReference type="EMBL" id="CP011058">
    <property type="protein sequence ID" value="AJY77964.1"/>
    <property type="molecule type" value="Genomic_DNA"/>
</dbReference>
<dbReference type="GO" id="GO:0051301">
    <property type="term" value="P:cell division"/>
    <property type="evidence" value="ECO:0007669"/>
    <property type="project" value="UniProtKB-KW"/>
</dbReference>
<comment type="similarity">
    <text evidence="3">Belongs to the transpeptidase family.</text>
</comment>
<dbReference type="KEGG" id="pbj:VN24_23230"/>
<sequence length="654" mass="72517">MINRRQFLFRLNLFFVGTFVLFSVLIIRLAVLQFVEGPTLAGVQERISSRNVKTPPIRGNIYDSTGKPIAYSTSTQSLYFTIEPGFNNSEAQALAERLKDVFIKYGNPKEALTIDEIIDNMDLEFRQNTISVPRRIKSGLTNKEIAYFSENRDLFQGIDIVEESIRQYDTSSVAAQLIGYLKKYKGAQDLDYYKKKAEEDDLKLQYLDDEEVGFDGLEYMYQDILRGKNGLKTYPINASGRVVGPAQITKPEQGSDLYLTINENVQLKTEQAIMDQIRHLRSSGNPAEKDGRNASTGYAVAMEVKTGKVIAMASMPDYDPNVWSGGSISPQEWAENFYFIPNGAINGVQPPYKEDRERRKHPSSLVYLGSTQKPLSILVGLNEKLFSTTSTYNDTGAFYFGREGTSRVRIGNAGGHAYGLLDPAKAIARSSNPFMSAMVGNKLYMKYRGDEGVNVWDRYMNQFGLGVLTGSGLIGESAGVVDYFHEAEDASAQSALVRASFGQMGRYTTLQLAQYAATLASRGKRMKPQFVNEIRHSNGDLIQSYKPEILNTVDFPQSYWQEIETGMQQVGVQGFDGFPYRFLRKTGTSEQSVAGKKVNNAVFIAAAPAENPVLAVAVVVPEGGFGGWGAAPIARKIFDAYDDEIGLTGKPNRG</sequence>
<feature type="domain" description="Penicillin-binding protein transpeptidase" evidence="12">
    <location>
        <begin position="297"/>
        <end position="638"/>
    </location>
</feature>
<accession>A0A0D5NRK3</accession>
<keyword evidence="8 11" id="KW-1133">Transmembrane helix</keyword>
<evidence type="ECO:0000256" key="6">
    <source>
        <dbReference type="ARBA" id="ARBA00022960"/>
    </source>
</evidence>
<evidence type="ECO:0000313" key="15">
    <source>
        <dbReference type="Proteomes" id="UP000032633"/>
    </source>
</evidence>
<dbReference type="InterPro" id="IPR050515">
    <property type="entry name" value="Beta-lactam/transpept"/>
</dbReference>
<keyword evidence="5 11" id="KW-0812">Transmembrane</keyword>
<evidence type="ECO:0000256" key="11">
    <source>
        <dbReference type="SAM" id="Phobius"/>
    </source>
</evidence>
<keyword evidence="7" id="KW-0573">Peptidoglycan synthesis</keyword>
<dbReference type="STRING" id="1126833.VN24_23230"/>
<evidence type="ECO:0000256" key="10">
    <source>
        <dbReference type="ARBA" id="ARBA00023316"/>
    </source>
</evidence>
<keyword evidence="9 11" id="KW-0472">Membrane</keyword>
<dbReference type="InterPro" id="IPR005311">
    <property type="entry name" value="PBP_dimer"/>
</dbReference>